<dbReference type="RefSeq" id="WP_094417134.1">
    <property type="nucleotide sequence ID" value="NZ_NOXV01000306.1"/>
</dbReference>
<dbReference type="PRINTS" id="PR00080">
    <property type="entry name" value="SDRFAMILY"/>
</dbReference>
<dbReference type="OrthoDB" id="9803333at2"/>
<dbReference type="Proteomes" id="UP000216605">
    <property type="component" value="Unassembled WGS sequence"/>
</dbReference>
<sequence>MSTLKNKVAVITGGNAGIGLATAKEFIAQGAKVIITGRNQTLIDEAVKQLGNNATGILSDASNIRNTEALVSKVGSLYGKVDVLFVNAGVFYPTPVGQITEEVFDEQMGINFKGAVFTIEKFLPILSDGASIINLSSVNAYTGMPNTAVYAASKAALNSYTRTASTELAPRGIRINSVNPGPVATGIFGKSGLPEEMIQGFAVALQNRVPLKRFGQPDDVAKLVAFLASDDASFITGAEYNIDGGINVNPLLG</sequence>
<evidence type="ECO:0000259" key="2">
    <source>
        <dbReference type="SMART" id="SM00822"/>
    </source>
</evidence>
<dbReference type="CDD" id="cd05233">
    <property type="entry name" value="SDR_c"/>
    <property type="match status" value="1"/>
</dbReference>
<feature type="domain" description="Ketoreductase" evidence="2">
    <location>
        <begin position="7"/>
        <end position="181"/>
    </location>
</feature>
<comment type="caution">
    <text evidence="3">The sequence shown here is derived from an EMBL/GenBank/DDBJ whole genome shotgun (WGS) entry which is preliminary data.</text>
</comment>
<dbReference type="Gene3D" id="3.40.50.720">
    <property type="entry name" value="NAD(P)-binding Rossmann-like Domain"/>
    <property type="match status" value="1"/>
</dbReference>
<dbReference type="EMBL" id="NOXV01000306">
    <property type="protein sequence ID" value="OYQ31865.1"/>
    <property type="molecule type" value="Genomic_DNA"/>
</dbReference>
<protein>
    <submittedName>
        <fullName evidence="3">Short-chain dehydrogenase</fullName>
    </submittedName>
</protein>
<organism evidence="3 4">
    <name type="scientific">Flavobacterium cyanobacteriorum</name>
    <dbReference type="NCBI Taxonomy" id="2022802"/>
    <lineage>
        <taxon>Bacteria</taxon>
        <taxon>Pseudomonadati</taxon>
        <taxon>Bacteroidota</taxon>
        <taxon>Flavobacteriia</taxon>
        <taxon>Flavobacteriales</taxon>
        <taxon>Flavobacteriaceae</taxon>
        <taxon>Flavobacterium</taxon>
    </lineage>
</organism>
<dbReference type="PROSITE" id="PS00061">
    <property type="entry name" value="ADH_SHORT"/>
    <property type="match status" value="1"/>
</dbReference>
<dbReference type="InterPro" id="IPR002347">
    <property type="entry name" value="SDR_fam"/>
</dbReference>
<dbReference type="Pfam" id="PF13561">
    <property type="entry name" value="adh_short_C2"/>
    <property type="match status" value="1"/>
</dbReference>
<dbReference type="AlphaFoldDB" id="A0A255YTA0"/>
<name>A0A255YTA0_9FLAO</name>
<gene>
    <name evidence="3" type="ORF">CHU92_15330</name>
</gene>
<evidence type="ECO:0000313" key="3">
    <source>
        <dbReference type="EMBL" id="OYQ31865.1"/>
    </source>
</evidence>
<dbReference type="PANTHER" id="PTHR43975">
    <property type="entry name" value="ZGC:101858"/>
    <property type="match status" value="1"/>
</dbReference>
<dbReference type="PANTHER" id="PTHR43975:SF2">
    <property type="entry name" value="EG:BACR7A4.14 PROTEIN-RELATED"/>
    <property type="match status" value="1"/>
</dbReference>
<dbReference type="FunFam" id="3.40.50.720:FF:000084">
    <property type="entry name" value="Short-chain dehydrogenase reductase"/>
    <property type="match status" value="1"/>
</dbReference>
<reference evidence="3 4" key="1">
    <citation type="submission" date="2017-07" db="EMBL/GenBank/DDBJ databases">
        <title>Flavobacterium cyanobacteriorum sp. nov., isolated from cyanobacterial aggregates in a eutrophic lake.</title>
        <authorList>
            <person name="Cai H."/>
        </authorList>
    </citation>
    <scope>NUCLEOTIDE SEQUENCE [LARGE SCALE GENOMIC DNA]</scope>
    <source>
        <strain evidence="3 4">TH021</strain>
    </source>
</reference>
<evidence type="ECO:0000313" key="4">
    <source>
        <dbReference type="Proteomes" id="UP000216605"/>
    </source>
</evidence>
<accession>A0A255YTA0</accession>
<comment type="similarity">
    <text evidence="1">Belongs to the short-chain dehydrogenases/reductases (SDR) family.</text>
</comment>
<keyword evidence="4" id="KW-1185">Reference proteome</keyword>
<proteinExistence type="inferred from homology"/>
<dbReference type="SMART" id="SM00822">
    <property type="entry name" value="PKS_KR"/>
    <property type="match status" value="1"/>
</dbReference>
<dbReference type="SUPFAM" id="SSF51735">
    <property type="entry name" value="NAD(P)-binding Rossmann-fold domains"/>
    <property type="match status" value="1"/>
</dbReference>
<evidence type="ECO:0000256" key="1">
    <source>
        <dbReference type="ARBA" id="ARBA00006484"/>
    </source>
</evidence>
<dbReference type="InterPro" id="IPR057326">
    <property type="entry name" value="KR_dom"/>
</dbReference>
<dbReference type="PRINTS" id="PR00081">
    <property type="entry name" value="GDHRDH"/>
</dbReference>
<dbReference type="InterPro" id="IPR020904">
    <property type="entry name" value="Sc_DH/Rdtase_CS"/>
</dbReference>
<dbReference type="InterPro" id="IPR036291">
    <property type="entry name" value="NAD(P)-bd_dom_sf"/>
</dbReference>